<protein>
    <submittedName>
        <fullName evidence="2">Uncharacterized protein</fullName>
    </submittedName>
</protein>
<sequence length="377" mass="42027">MSAALWGRRAFVSPHPHLRISLSVLPLTRQSISRHAFSTDSSKNEPSPSSPKSSSLTLPSNNSTTVIALEYGVNAPRTTRPPELNLPERIPSSSKLSAKFKRFIGIGRAYASFYKTGLKNVYHNYRASLPIRRALGLSPYIPVSPPPTLSTAAKTIAFRKAIHTFNLSRSHFQLVRRSAGDARRMIPFTLLLLICDELTPILLPIIGNAIIPLACWTPGQIEKERSIKTTRKHGAMTAHKADHPDAQTSFSAGSEQELELLAKQYANAEWAEKIASSEGVLRACAVFNLVKAHDRFGRLPLVPQVYRPRLRRYVEYLNVDDSLIRTSGGVQAMDALEVRLSVEERGGIDVSEGKVGEEAEKEERLWLERWLESRRES</sequence>
<evidence type="ECO:0000256" key="1">
    <source>
        <dbReference type="SAM" id="MobiDB-lite"/>
    </source>
</evidence>
<dbReference type="Proteomes" id="UP000184383">
    <property type="component" value="Unassembled WGS sequence"/>
</dbReference>
<dbReference type="RefSeq" id="XP_040690004.1">
    <property type="nucleotide sequence ID" value="XM_040834781.1"/>
</dbReference>
<proteinExistence type="predicted"/>
<accession>A0A1L9RNC1</accession>
<dbReference type="OrthoDB" id="73691at2759"/>
<keyword evidence="3" id="KW-1185">Reference proteome</keyword>
<evidence type="ECO:0000313" key="2">
    <source>
        <dbReference type="EMBL" id="OJJ36328.1"/>
    </source>
</evidence>
<gene>
    <name evidence="2" type="ORF">ASPWEDRAFT_37899</name>
</gene>
<dbReference type="GeneID" id="63750629"/>
<name>A0A1L9RNC1_ASPWE</name>
<dbReference type="AlphaFoldDB" id="A0A1L9RNC1"/>
<feature type="compositionally biased region" description="Low complexity" evidence="1">
    <location>
        <begin position="38"/>
        <end position="60"/>
    </location>
</feature>
<evidence type="ECO:0000313" key="3">
    <source>
        <dbReference type="Proteomes" id="UP000184383"/>
    </source>
</evidence>
<dbReference type="VEuPathDB" id="FungiDB:ASPWEDRAFT_37899"/>
<feature type="region of interest" description="Disordered" evidence="1">
    <location>
        <begin position="35"/>
        <end position="60"/>
    </location>
</feature>
<reference evidence="3" key="1">
    <citation type="journal article" date="2017" name="Genome Biol.">
        <title>Comparative genomics reveals high biological diversity and specific adaptations in the industrially and medically important fungal genus Aspergillus.</title>
        <authorList>
            <person name="de Vries R.P."/>
            <person name="Riley R."/>
            <person name="Wiebenga A."/>
            <person name="Aguilar-Osorio G."/>
            <person name="Amillis S."/>
            <person name="Uchima C.A."/>
            <person name="Anderluh G."/>
            <person name="Asadollahi M."/>
            <person name="Askin M."/>
            <person name="Barry K."/>
            <person name="Battaglia E."/>
            <person name="Bayram O."/>
            <person name="Benocci T."/>
            <person name="Braus-Stromeyer S.A."/>
            <person name="Caldana C."/>
            <person name="Canovas D."/>
            <person name="Cerqueira G.C."/>
            <person name="Chen F."/>
            <person name="Chen W."/>
            <person name="Choi C."/>
            <person name="Clum A."/>
            <person name="Dos Santos R.A."/>
            <person name="Damasio A.R."/>
            <person name="Diallinas G."/>
            <person name="Emri T."/>
            <person name="Fekete E."/>
            <person name="Flipphi M."/>
            <person name="Freyberg S."/>
            <person name="Gallo A."/>
            <person name="Gournas C."/>
            <person name="Habgood R."/>
            <person name="Hainaut M."/>
            <person name="Harispe M.L."/>
            <person name="Henrissat B."/>
            <person name="Hilden K.S."/>
            <person name="Hope R."/>
            <person name="Hossain A."/>
            <person name="Karabika E."/>
            <person name="Karaffa L."/>
            <person name="Karanyi Z."/>
            <person name="Krasevec N."/>
            <person name="Kuo A."/>
            <person name="Kusch H."/>
            <person name="LaButti K."/>
            <person name="Lagendijk E.L."/>
            <person name="Lapidus A."/>
            <person name="Levasseur A."/>
            <person name="Lindquist E."/>
            <person name="Lipzen A."/>
            <person name="Logrieco A.F."/>
            <person name="MacCabe A."/>
            <person name="Maekelae M.R."/>
            <person name="Malavazi I."/>
            <person name="Melin P."/>
            <person name="Meyer V."/>
            <person name="Mielnichuk N."/>
            <person name="Miskei M."/>
            <person name="Molnar A.P."/>
            <person name="Mule G."/>
            <person name="Ngan C.Y."/>
            <person name="Orejas M."/>
            <person name="Orosz E."/>
            <person name="Ouedraogo J.P."/>
            <person name="Overkamp K.M."/>
            <person name="Park H.-S."/>
            <person name="Perrone G."/>
            <person name="Piumi F."/>
            <person name="Punt P.J."/>
            <person name="Ram A.F."/>
            <person name="Ramon A."/>
            <person name="Rauscher S."/>
            <person name="Record E."/>
            <person name="Riano-Pachon D.M."/>
            <person name="Robert V."/>
            <person name="Roehrig J."/>
            <person name="Ruller R."/>
            <person name="Salamov A."/>
            <person name="Salih N.S."/>
            <person name="Samson R.A."/>
            <person name="Sandor E."/>
            <person name="Sanguinetti M."/>
            <person name="Schuetze T."/>
            <person name="Sepcic K."/>
            <person name="Shelest E."/>
            <person name="Sherlock G."/>
            <person name="Sophianopoulou V."/>
            <person name="Squina F.M."/>
            <person name="Sun H."/>
            <person name="Susca A."/>
            <person name="Todd R.B."/>
            <person name="Tsang A."/>
            <person name="Unkles S.E."/>
            <person name="van de Wiele N."/>
            <person name="van Rossen-Uffink D."/>
            <person name="Oliveira J.V."/>
            <person name="Vesth T.C."/>
            <person name="Visser J."/>
            <person name="Yu J.-H."/>
            <person name="Zhou M."/>
            <person name="Andersen M.R."/>
            <person name="Archer D.B."/>
            <person name="Baker S.E."/>
            <person name="Benoit I."/>
            <person name="Brakhage A.A."/>
            <person name="Braus G.H."/>
            <person name="Fischer R."/>
            <person name="Frisvad J.C."/>
            <person name="Goldman G.H."/>
            <person name="Houbraken J."/>
            <person name="Oakley B."/>
            <person name="Pocsi I."/>
            <person name="Scazzocchio C."/>
            <person name="Seiboth B."/>
            <person name="vanKuyk P.A."/>
            <person name="Wortman J."/>
            <person name="Dyer P.S."/>
            <person name="Grigoriev I.V."/>
        </authorList>
    </citation>
    <scope>NUCLEOTIDE SEQUENCE [LARGE SCALE GENOMIC DNA]</scope>
    <source>
        <strain evidence="3">DTO 134E9</strain>
    </source>
</reference>
<organism evidence="2 3">
    <name type="scientific">Aspergillus wentii DTO 134E9</name>
    <dbReference type="NCBI Taxonomy" id="1073089"/>
    <lineage>
        <taxon>Eukaryota</taxon>
        <taxon>Fungi</taxon>
        <taxon>Dikarya</taxon>
        <taxon>Ascomycota</taxon>
        <taxon>Pezizomycotina</taxon>
        <taxon>Eurotiomycetes</taxon>
        <taxon>Eurotiomycetidae</taxon>
        <taxon>Eurotiales</taxon>
        <taxon>Aspergillaceae</taxon>
        <taxon>Aspergillus</taxon>
        <taxon>Aspergillus subgen. Cremei</taxon>
    </lineage>
</organism>
<dbReference type="EMBL" id="KV878211">
    <property type="protein sequence ID" value="OJJ36328.1"/>
    <property type="molecule type" value="Genomic_DNA"/>
</dbReference>